<feature type="region of interest" description="Disordered" evidence="1">
    <location>
        <begin position="548"/>
        <end position="581"/>
    </location>
</feature>
<organism evidence="2 3">
    <name type="scientific">Klebsormidium nitens</name>
    <name type="common">Green alga</name>
    <name type="synonym">Ulothrix nitens</name>
    <dbReference type="NCBI Taxonomy" id="105231"/>
    <lineage>
        <taxon>Eukaryota</taxon>
        <taxon>Viridiplantae</taxon>
        <taxon>Streptophyta</taxon>
        <taxon>Klebsormidiophyceae</taxon>
        <taxon>Klebsormidiales</taxon>
        <taxon>Klebsormidiaceae</taxon>
        <taxon>Klebsormidium</taxon>
    </lineage>
</organism>
<dbReference type="AlphaFoldDB" id="A0A1Y1IR67"/>
<protein>
    <submittedName>
        <fullName evidence="2">Uncharacterized protein</fullName>
    </submittedName>
</protein>
<feature type="compositionally biased region" description="Low complexity" evidence="1">
    <location>
        <begin position="559"/>
        <end position="570"/>
    </location>
</feature>
<dbReference type="EMBL" id="DF237680">
    <property type="protein sequence ID" value="GAQ91127.1"/>
    <property type="molecule type" value="Genomic_DNA"/>
</dbReference>
<dbReference type="InterPro" id="IPR025048">
    <property type="entry name" value="DUF3987"/>
</dbReference>
<sequence length="581" mass="66778">MPQKRSSFGDQGFHPSQCRNVCLIIDEENAKLSYPPPVLEMLQRMGKRIGVSSWMLMIPMITCASYFLGPHAEVVVEGLDWKSNLIHWGFCVGPSGFGKSQAYHKIDKNVDVVEGIINDEIKEHVLKHLDRDIYKEGSNDLERLLSETKFLKVNFERLFQMILSARDHSGMLHFEEAHQFFEMLDAYKKGNSDRVRALQLKGGSSWTRELVNDNESKTCEYTHVCIGGFTQPEPLERELSKTPNDGLMNRWQMVFPPPEFPDFSQLCIESDQKQAIDQDNDIMQRLMYRLYWLTHSLEEDKAMTTFTLQGAARQVFGEGFDNIQKVLRALYEKDLLHKAGIISKAKGEVLQTSAIFRAMNLVLDPAYETLVEDPNSFLITEDDVRQAWNFVNLSTRQRIEFENDREVNKVCSKVLGWKQVGLREKEDDDDDDDWQDDDAQDQLNELDMKAKRLFKAFPDETISRIEVSRKRTQGNNTEIKEVFDYISSKDDESAHYFGSVKEMVKGQISKQTQDVFIKTIPKTEEENIQLINNLSRIGMTLDAFLPPRARKNMKPSTASNSDNSDPGNSSRASDGQEMEME</sequence>
<reference evidence="2 3" key="1">
    <citation type="journal article" date="2014" name="Nat. Commun.">
        <title>Klebsormidium flaccidum genome reveals primary factors for plant terrestrial adaptation.</title>
        <authorList>
            <person name="Hori K."/>
            <person name="Maruyama F."/>
            <person name="Fujisawa T."/>
            <person name="Togashi T."/>
            <person name="Yamamoto N."/>
            <person name="Seo M."/>
            <person name="Sato S."/>
            <person name="Yamada T."/>
            <person name="Mori H."/>
            <person name="Tajima N."/>
            <person name="Moriyama T."/>
            <person name="Ikeuchi M."/>
            <person name="Watanabe M."/>
            <person name="Wada H."/>
            <person name="Kobayashi K."/>
            <person name="Saito M."/>
            <person name="Masuda T."/>
            <person name="Sasaki-Sekimoto Y."/>
            <person name="Mashiguchi K."/>
            <person name="Awai K."/>
            <person name="Shimojima M."/>
            <person name="Masuda S."/>
            <person name="Iwai M."/>
            <person name="Nobusawa T."/>
            <person name="Narise T."/>
            <person name="Kondo S."/>
            <person name="Saito H."/>
            <person name="Sato R."/>
            <person name="Murakawa M."/>
            <person name="Ihara Y."/>
            <person name="Oshima-Yamada Y."/>
            <person name="Ohtaka K."/>
            <person name="Satoh M."/>
            <person name="Sonobe K."/>
            <person name="Ishii M."/>
            <person name="Ohtani R."/>
            <person name="Kanamori-Sato M."/>
            <person name="Honoki R."/>
            <person name="Miyazaki D."/>
            <person name="Mochizuki H."/>
            <person name="Umetsu J."/>
            <person name="Higashi K."/>
            <person name="Shibata D."/>
            <person name="Kamiya Y."/>
            <person name="Sato N."/>
            <person name="Nakamura Y."/>
            <person name="Tabata S."/>
            <person name="Ida S."/>
            <person name="Kurokawa K."/>
            <person name="Ohta H."/>
        </authorList>
    </citation>
    <scope>NUCLEOTIDE SEQUENCE [LARGE SCALE GENOMIC DNA]</scope>
    <source>
        <strain evidence="2 3">NIES-2285</strain>
    </source>
</reference>
<accession>A0A1Y1IR67</accession>
<dbReference type="OMA" id="SRTHVIF"/>
<dbReference type="Pfam" id="PF13148">
    <property type="entry name" value="DUF3987"/>
    <property type="match status" value="1"/>
</dbReference>
<gene>
    <name evidence="2" type="ORF">KFL_007310040</name>
</gene>
<evidence type="ECO:0000313" key="2">
    <source>
        <dbReference type="EMBL" id="GAQ91127.1"/>
    </source>
</evidence>
<proteinExistence type="predicted"/>
<name>A0A1Y1IR67_KLENI</name>
<keyword evidence="3" id="KW-1185">Reference proteome</keyword>
<evidence type="ECO:0000313" key="3">
    <source>
        <dbReference type="Proteomes" id="UP000054558"/>
    </source>
</evidence>
<evidence type="ECO:0000256" key="1">
    <source>
        <dbReference type="SAM" id="MobiDB-lite"/>
    </source>
</evidence>
<dbReference type="Proteomes" id="UP000054558">
    <property type="component" value="Unassembled WGS sequence"/>
</dbReference>